<dbReference type="InterPro" id="IPR029787">
    <property type="entry name" value="Nucleotide_cyclase"/>
</dbReference>
<dbReference type="Gene3D" id="3.30.450.40">
    <property type="match status" value="1"/>
</dbReference>
<feature type="domain" description="GGDEF" evidence="4">
    <location>
        <begin position="223"/>
        <end position="365"/>
    </location>
</feature>
<dbReference type="Pfam" id="PF04340">
    <property type="entry name" value="DUF484"/>
    <property type="match status" value="1"/>
</dbReference>
<dbReference type="NCBIfam" id="TIGR00254">
    <property type="entry name" value="GGDEF"/>
    <property type="match status" value="1"/>
</dbReference>
<feature type="coiled-coil region" evidence="3">
    <location>
        <begin position="1"/>
        <end position="35"/>
    </location>
</feature>
<dbReference type="InterPro" id="IPR043128">
    <property type="entry name" value="Rev_trsase/Diguanyl_cyclase"/>
</dbReference>
<keyword evidence="6" id="KW-1185">Reference proteome</keyword>
<dbReference type="SUPFAM" id="SSF55073">
    <property type="entry name" value="Nucleotide cyclase"/>
    <property type="match status" value="1"/>
</dbReference>
<dbReference type="GO" id="GO:1902201">
    <property type="term" value="P:negative regulation of bacterial-type flagellum-dependent cell motility"/>
    <property type="evidence" value="ECO:0007669"/>
    <property type="project" value="TreeGrafter"/>
</dbReference>
<dbReference type="RefSeq" id="WP_006474888.1">
    <property type="nucleotide sequence ID" value="NZ_CP090569.1"/>
</dbReference>
<dbReference type="SUPFAM" id="SSF55781">
    <property type="entry name" value="GAF domain-like"/>
    <property type="match status" value="1"/>
</dbReference>
<dbReference type="PANTHER" id="PTHR45138">
    <property type="entry name" value="REGULATORY COMPONENTS OF SENSORY TRANSDUCTION SYSTEM"/>
    <property type="match status" value="1"/>
</dbReference>
<dbReference type="AlphaFoldDB" id="A0A9J6ZX68"/>
<keyword evidence="3" id="KW-0175">Coiled coil</keyword>
<dbReference type="GO" id="GO:0043709">
    <property type="term" value="P:cell adhesion involved in single-species biofilm formation"/>
    <property type="evidence" value="ECO:0007669"/>
    <property type="project" value="TreeGrafter"/>
</dbReference>
<accession>A0A9J6ZX68</accession>
<protein>
    <recommendedName>
        <fullName evidence="2">diguanylate cyclase</fullName>
        <ecNumber evidence="2">2.7.7.65</ecNumber>
    </recommendedName>
</protein>
<proteinExistence type="predicted"/>
<dbReference type="SMART" id="SM00267">
    <property type="entry name" value="GGDEF"/>
    <property type="match status" value="1"/>
</dbReference>
<evidence type="ECO:0000313" key="6">
    <source>
        <dbReference type="Proteomes" id="UP001056649"/>
    </source>
</evidence>
<gene>
    <name evidence="5" type="ORF">L0Y14_15165</name>
</gene>
<dbReference type="EMBL" id="CP090569">
    <property type="protein sequence ID" value="USF87438.1"/>
    <property type="molecule type" value="Genomic_DNA"/>
</dbReference>
<dbReference type="PANTHER" id="PTHR45138:SF24">
    <property type="entry name" value="DIGUANYLATE CYCLASE DGCC-RELATED"/>
    <property type="match status" value="1"/>
</dbReference>
<dbReference type="KEGG" id="eps:L0Y14_15165"/>
<dbReference type="InterPro" id="IPR050469">
    <property type="entry name" value="Diguanylate_Cyclase"/>
</dbReference>
<dbReference type="PROSITE" id="PS50887">
    <property type="entry name" value="GGDEF"/>
    <property type="match status" value="1"/>
</dbReference>
<evidence type="ECO:0000256" key="3">
    <source>
        <dbReference type="SAM" id="Coils"/>
    </source>
</evidence>
<dbReference type="CDD" id="cd01949">
    <property type="entry name" value="GGDEF"/>
    <property type="match status" value="1"/>
</dbReference>
<organism evidence="5 6">
    <name type="scientific">Candidatus Endoriftia persephonae</name>
    <dbReference type="NCBI Taxonomy" id="393765"/>
    <lineage>
        <taxon>Bacteria</taxon>
        <taxon>Pseudomonadati</taxon>
        <taxon>Pseudomonadota</taxon>
        <taxon>Gammaproteobacteria</taxon>
        <taxon>Chromatiales</taxon>
        <taxon>Sedimenticolaceae</taxon>
        <taxon>Candidatus Endoriftia</taxon>
    </lineage>
</organism>
<dbReference type="EC" id="2.7.7.65" evidence="2"/>
<dbReference type="GO" id="GO:0005886">
    <property type="term" value="C:plasma membrane"/>
    <property type="evidence" value="ECO:0007669"/>
    <property type="project" value="TreeGrafter"/>
</dbReference>
<dbReference type="GO" id="GO:0052621">
    <property type="term" value="F:diguanylate cyclase activity"/>
    <property type="evidence" value="ECO:0007669"/>
    <property type="project" value="UniProtKB-EC"/>
</dbReference>
<sequence>MRDMERENRHLKQRLKELSNEARRNETTLNRFHQRELELLSAGSLAELLQHLTDGMRRSMELASICLLLEDRKHHLRDLLNNNGIPAESFPAVRLVDDLQQAHPHLTSLQRVWLGPFLVPEHAGLFDNPQQLQSVALLPIPRRGKIIGWICMGSRRHDRFTRHHASDFIEHLATVSGVCLENAANRERLLLSGFTDPLTELYNRRYLDRRLPQELSRSHRYHQPLSCLFVDADHFKQINDQHGHSAGDQVLQELARRLREQLRASDLAIRYGGEEFTLLLPHTTLKEALRLAERIRQRVEREPVRLESGQTIPIRVSVGAAQSLPPPPDLQPDLESIAKALLENADQALYLAKSNGRNRVECINPQARS</sequence>
<dbReference type="InterPro" id="IPR007435">
    <property type="entry name" value="DUF484"/>
</dbReference>
<evidence type="ECO:0000256" key="1">
    <source>
        <dbReference type="ARBA" id="ARBA00001946"/>
    </source>
</evidence>
<dbReference type="Proteomes" id="UP001056649">
    <property type="component" value="Chromosome"/>
</dbReference>
<dbReference type="Gene3D" id="3.30.70.270">
    <property type="match status" value="1"/>
</dbReference>
<name>A0A9J6ZX68_9GAMM</name>
<comment type="cofactor">
    <cofactor evidence="1">
        <name>Mg(2+)</name>
        <dbReference type="ChEBI" id="CHEBI:18420"/>
    </cofactor>
</comment>
<evidence type="ECO:0000313" key="5">
    <source>
        <dbReference type="EMBL" id="USF87438.1"/>
    </source>
</evidence>
<dbReference type="InterPro" id="IPR029016">
    <property type="entry name" value="GAF-like_dom_sf"/>
</dbReference>
<reference evidence="5" key="1">
    <citation type="journal article" date="2022" name="Mol. Ecol. Resour.">
        <title>The complete and closed genome of the facultative generalist Candidatus Endoriftia persephone from deep-sea hydrothermal vents.</title>
        <authorList>
            <person name="de Oliveira A.L."/>
            <person name="Srivastava A."/>
            <person name="Espada-Hinojosa S."/>
            <person name="Bright M."/>
        </authorList>
    </citation>
    <scope>NUCLEOTIDE SEQUENCE</scope>
    <source>
        <strain evidence="5">Tica-EPR-9o50.N</strain>
    </source>
</reference>
<dbReference type="InterPro" id="IPR000160">
    <property type="entry name" value="GGDEF_dom"/>
</dbReference>
<dbReference type="FunFam" id="3.30.70.270:FF:000001">
    <property type="entry name" value="Diguanylate cyclase domain protein"/>
    <property type="match status" value="1"/>
</dbReference>
<evidence type="ECO:0000259" key="4">
    <source>
        <dbReference type="PROSITE" id="PS50887"/>
    </source>
</evidence>
<evidence type="ECO:0000256" key="2">
    <source>
        <dbReference type="ARBA" id="ARBA00012528"/>
    </source>
</evidence>
<dbReference type="Pfam" id="PF00990">
    <property type="entry name" value="GGDEF"/>
    <property type="match status" value="1"/>
</dbReference>